<feature type="region of interest" description="Disordered" evidence="8">
    <location>
        <begin position="348"/>
        <end position="375"/>
    </location>
</feature>
<keyword evidence="7" id="KW-0807">Transducer</keyword>
<dbReference type="AlphaFoldDB" id="A0A9Q1BKI6"/>
<feature type="compositionally biased region" description="Basic and acidic residues" evidence="8">
    <location>
        <begin position="359"/>
        <end position="375"/>
    </location>
</feature>
<organism evidence="11 12">
    <name type="scientific">Holothuria leucospilota</name>
    <name type="common">Black long sea cucumber</name>
    <name type="synonym">Mertensiothuria leucospilota</name>
    <dbReference type="NCBI Taxonomy" id="206669"/>
    <lineage>
        <taxon>Eukaryota</taxon>
        <taxon>Metazoa</taxon>
        <taxon>Echinodermata</taxon>
        <taxon>Eleutherozoa</taxon>
        <taxon>Echinozoa</taxon>
        <taxon>Holothuroidea</taxon>
        <taxon>Aspidochirotacea</taxon>
        <taxon>Aspidochirotida</taxon>
        <taxon>Holothuriidae</taxon>
        <taxon>Holothuria</taxon>
    </lineage>
</organism>
<dbReference type="CDD" id="cd00637">
    <property type="entry name" value="7tm_classA_rhodopsin-like"/>
    <property type="match status" value="1"/>
</dbReference>
<dbReference type="InterPro" id="IPR000276">
    <property type="entry name" value="GPCR_Rhodpsn"/>
</dbReference>
<name>A0A9Q1BKI6_HOLLE</name>
<dbReference type="Gene3D" id="1.20.1070.10">
    <property type="entry name" value="Rhodopsin 7-helix transmembrane proteins"/>
    <property type="match status" value="1"/>
</dbReference>
<evidence type="ECO:0000313" key="11">
    <source>
        <dbReference type="EMBL" id="KAJ8028174.1"/>
    </source>
</evidence>
<dbReference type="PRINTS" id="PR00237">
    <property type="entry name" value="GPCRRHODOPSN"/>
</dbReference>
<feature type="domain" description="G-protein coupled receptors family 1 profile" evidence="10">
    <location>
        <begin position="38"/>
        <end position="296"/>
    </location>
</feature>
<reference evidence="11" key="1">
    <citation type="submission" date="2021-10" db="EMBL/GenBank/DDBJ databases">
        <title>Tropical sea cucumber genome reveals ecological adaptation and Cuvierian tubules defense mechanism.</title>
        <authorList>
            <person name="Chen T."/>
        </authorList>
    </citation>
    <scope>NUCLEOTIDE SEQUENCE</scope>
    <source>
        <strain evidence="11">Nanhai2018</strain>
        <tissue evidence="11">Muscle</tissue>
    </source>
</reference>
<evidence type="ECO:0000256" key="9">
    <source>
        <dbReference type="SAM" id="Phobius"/>
    </source>
</evidence>
<keyword evidence="6 11" id="KW-0675">Receptor</keyword>
<keyword evidence="5 9" id="KW-0472">Membrane</keyword>
<proteinExistence type="predicted"/>
<comment type="subcellular location">
    <subcellularLocation>
        <location evidence="1">Membrane</location>
        <topology evidence="1">Multi-pass membrane protein</topology>
    </subcellularLocation>
</comment>
<keyword evidence="4" id="KW-0297">G-protein coupled receptor</keyword>
<dbReference type="GO" id="GO:0005886">
    <property type="term" value="C:plasma membrane"/>
    <property type="evidence" value="ECO:0007669"/>
    <property type="project" value="TreeGrafter"/>
</dbReference>
<sequence length="375" mass="43368">MTSEFLVETNSSCEPPIGNQRHWLTALFCVYFLLGVFGNGILVAFFFKYKKLRDVNNSFVTNMAFSDFLFVAVWVPIKIFEEYHRYRPLGKTACYISIFINYTSQDVSTLSLTAMSYFRYCAVTQPIQTRSKKQRSTYLIPSLCAVTWIIGAAGSIFPAKFCIETKFECFIWKVSMVNAYDESDKHLIFHWVRFVLFYILPLILISFFYGMMAVHLFKDTSVLQRNVSISARRASRSRKKLGVIVLAIVIIFFVSWLPFYVTWIHGLSNNNYFAGWLVNSRVVCMFIPPSLNPIILFITSTGYRRYLFDTCFQCPLFNQKKFGLNRRSTLTSSISLRFTRIGNFTSLSKASQDGGISPDRTEELPKLEQMDGKWE</sequence>
<gene>
    <name evidence="11" type="ORF">HOLleu_30341</name>
</gene>
<evidence type="ECO:0000256" key="8">
    <source>
        <dbReference type="SAM" id="MobiDB-lite"/>
    </source>
</evidence>
<evidence type="ECO:0000256" key="2">
    <source>
        <dbReference type="ARBA" id="ARBA00022692"/>
    </source>
</evidence>
<evidence type="ECO:0000256" key="3">
    <source>
        <dbReference type="ARBA" id="ARBA00022989"/>
    </source>
</evidence>
<dbReference type="PANTHER" id="PTHR45695:SF9">
    <property type="entry name" value="LEUCOKININ RECEPTOR"/>
    <property type="match status" value="1"/>
</dbReference>
<dbReference type="Pfam" id="PF00001">
    <property type="entry name" value="7tm_1"/>
    <property type="match status" value="1"/>
</dbReference>
<dbReference type="EMBL" id="JAIZAY010000015">
    <property type="protein sequence ID" value="KAJ8028174.1"/>
    <property type="molecule type" value="Genomic_DNA"/>
</dbReference>
<feature type="transmembrane region" description="Helical" evidence="9">
    <location>
        <begin position="241"/>
        <end position="261"/>
    </location>
</feature>
<comment type="caution">
    <text evidence="11">The sequence shown here is derived from an EMBL/GenBank/DDBJ whole genome shotgun (WGS) entry which is preliminary data.</text>
</comment>
<feature type="transmembrane region" description="Helical" evidence="9">
    <location>
        <begin position="59"/>
        <end position="77"/>
    </location>
</feature>
<protein>
    <submittedName>
        <fullName evidence="11">Neuropeptide CCHamide-1 receptor</fullName>
    </submittedName>
</protein>
<feature type="transmembrane region" description="Helical" evidence="9">
    <location>
        <begin position="195"/>
        <end position="217"/>
    </location>
</feature>
<keyword evidence="2 9" id="KW-0812">Transmembrane</keyword>
<dbReference type="PANTHER" id="PTHR45695">
    <property type="entry name" value="LEUCOKININ RECEPTOR-RELATED"/>
    <property type="match status" value="1"/>
</dbReference>
<feature type="transmembrane region" description="Helical" evidence="9">
    <location>
        <begin position="273"/>
        <end position="298"/>
    </location>
</feature>
<dbReference type="InterPro" id="IPR017452">
    <property type="entry name" value="GPCR_Rhodpsn_7TM"/>
</dbReference>
<accession>A0A9Q1BKI6</accession>
<evidence type="ECO:0000256" key="6">
    <source>
        <dbReference type="ARBA" id="ARBA00023170"/>
    </source>
</evidence>
<evidence type="ECO:0000256" key="7">
    <source>
        <dbReference type="ARBA" id="ARBA00023224"/>
    </source>
</evidence>
<evidence type="ECO:0000259" key="10">
    <source>
        <dbReference type="PROSITE" id="PS50262"/>
    </source>
</evidence>
<dbReference type="GO" id="GO:0004930">
    <property type="term" value="F:G protein-coupled receptor activity"/>
    <property type="evidence" value="ECO:0007669"/>
    <property type="project" value="UniProtKB-KW"/>
</dbReference>
<evidence type="ECO:0000256" key="5">
    <source>
        <dbReference type="ARBA" id="ARBA00023136"/>
    </source>
</evidence>
<keyword evidence="3 9" id="KW-1133">Transmembrane helix</keyword>
<evidence type="ECO:0000256" key="4">
    <source>
        <dbReference type="ARBA" id="ARBA00023040"/>
    </source>
</evidence>
<keyword evidence="12" id="KW-1185">Reference proteome</keyword>
<dbReference type="PROSITE" id="PS50262">
    <property type="entry name" value="G_PROTEIN_RECEP_F1_2"/>
    <property type="match status" value="1"/>
</dbReference>
<feature type="transmembrane region" description="Helical" evidence="9">
    <location>
        <begin position="138"/>
        <end position="157"/>
    </location>
</feature>
<dbReference type="SUPFAM" id="SSF81321">
    <property type="entry name" value="Family A G protein-coupled receptor-like"/>
    <property type="match status" value="1"/>
</dbReference>
<evidence type="ECO:0000313" key="12">
    <source>
        <dbReference type="Proteomes" id="UP001152320"/>
    </source>
</evidence>
<evidence type="ECO:0000256" key="1">
    <source>
        <dbReference type="ARBA" id="ARBA00004141"/>
    </source>
</evidence>
<dbReference type="Proteomes" id="UP001152320">
    <property type="component" value="Chromosome 15"/>
</dbReference>
<dbReference type="OrthoDB" id="6076970at2759"/>
<feature type="transmembrane region" description="Helical" evidence="9">
    <location>
        <begin position="24"/>
        <end position="47"/>
    </location>
</feature>